<organism evidence="1 2">
    <name type="scientific">Candidatus Wolfebacteria bacterium CG03_land_8_20_14_0_80_36_15</name>
    <dbReference type="NCBI Taxonomy" id="1975067"/>
    <lineage>
        <taxon>Bacteria</taxon>
        <taxon>Candidatus Wolfeibacteriota</taxon>
    </lineage>
</organism>
<reference evidence="2" key="1">
    <citation type="submission" date="2017-09" db="EMBL/GenBank/DDBJ databases">
        <title>Depth-based differentiation of microbial function through sediment-hosted aquifers and enrichment of novel symbionts in the deep terrestrial subsurface.</title>
        <authorList>
            <person name="Probst A.J."/>
            <person name="Ladd B."/>
            <person name="Jarett J.K."/>
            <person name="Geller-Mcgrath D.E."/>
            <person name="Sieber C.M.K."/>
            <person name="Emerson J.B."/>
            <person name="Anantharaman K."/>
            <person name="Thomas B.C."/>
            <person name="Malmstrom R."/>
            <person name="Stieglmeier M."/>
            <person name="Klingl A."/>
            <person name="Woyke T."/>
            <person name="Ryan C.M."/>
            <person name="Banfield J.F."/>
        </authorList>
    </citation>
    <scope>NUCLEOTIDE SEQUENCE [LARGE SCALE GENOMIC DNA]</scope>
</reference>
<proteinExistence type="predicted"/>
<protein>
    <recommendedName>
        <fullName evidence="3">Nucleotidyl transferase AbiEii/AbiGii toxin family protein</fullName>
    </recommendedName>
</protein>
<evidence type="ECO:0000313" key="1">
    <source>
        <dbReference type="EMBL" id="PIU99320.1"/>
    </source>
</evidence>
<dbReference type="Gene3D" id="3.10.450.620">
    <property type="entry name" value="JHP933, nucleotidyltransferase-like core domain"/>
    <property type="match status" value="1"/>
</dbReference>
<dbReference type="Proteomes" id="UP000230131">
    <property type="component" value="Unassembled WGS sequence"/>
</dbReference>
<dbReference type="EMBL" id="PEVH01000015">
    <property type="protein sequence ID" value="PIU99320.1"/>
    <property type="molecule type" value="Genomic_DNA"/>
</dbReference>
<sequence length="224" mass="26853">MAKILNQRQELALKLIGKSQLEKYFYWTGGTALFFYLHHRLSEDLDFMSEELLPDEFITKEISSISSEMRAKRVEHFKHFNRWQYFLFFPKAKQLKLEFVYYPFPKLDKCNQLKKYNIRIDSLKDIIVNKAHAIFERSEPKDIYDLYIIVRRKKMRLDQILKAVNKKFGVEIDPVIFMAKIMAGVKKNSQIKPLIIGEIPSAKFLKDYFQKIANQYLRKELRKL</sequence>
<dbReference type="Pfam" id="PF08843">
    <property type="entry name" value="AbiEii"/>
    <property type="match status" value="1"/>
</dbReference>
<dbReference type="AlphaFoldDB" id="A0A2M7B8B0"/>
<evidence type="ECO:0008006" key="3">
    <source>
        <dbReference type="Google" id="ProtNLM"/>
    </source>
</evidence>
<evidence type="ECO:0000313" key="2">
    <source>
        <dbReference type="Proteomes" id="UP000230131"/>
    </source>
</evidence>
<accession>A0A2M7B8B0</accession>
<gene>
    <name evidence="1" type="ORF">COS59_00400</name>
</gene>
<name>A0A2M7B8B0_9BACT</name>
<comment type="caution">
    <text evidence="1">The sequence shown here is derived from an EMBL/GenBank/DDBJ whole genome shotgun (WGS) entry which is preliminary data.</text>
</comment>
<dbReference type="InterPro" id="IPR014942">
    <property type="entry name" value="AbiEii"/>
</dbReference>